<dbReference type="Proteomes" id="UP000799772">
    <property type="component" value="Unassembled WGS sequence"/>
</dbReference>
<evidence type="ECO:0000313" key="11">
    <source>
        <dbReference type="Proteomes" id="UP000799772"/>
    </source>
</evidence>
<sequence>MPSDKPLERTIYVGPFVHSKTFDELELCEDGAIGVDEKGKITFVDRHGTGVSNRPGWESAKVVRISGKGFFFPGFIGPDSHIHASQYPNLGIFGKSTLLDWLQTYTFPLEGSFSDLEKARKIYNRVVARTLANGTTTAAYYATIHVPATNLLADICQTRGQRAFVGRVCMNSTLSPDYYRDESAEQAIKASRECIEHVKKIDPANELISHIITPRFAPSCTKESLKMLGDLHRETGVPCQTHISENKNECELVKELYPESKSYAGVYDDAGLLTDKMILAHAVHLTQEEKELIRDRKSKISHCPASNTAITSGCCRVRELMDTGIDVGLGTDVSGGFSPSILEVTRQAIWVSRHIAMHEGDHVKLSTEEALYLATRGGAKVVGLEDKIGGFDVGKEFDAQMVRLDEVQDGDDELDDEDGPVDIFGNESFENTVAKWVYNGNHQNTVAVWVKGRLVHQTKKFAA</sequence>
<keyword evidence="11" id="KW-1185">Reference proteome</keyword>
<dbReference type="InterPro" id="IPR032466">
    <property type="entry name" value="Metal_Hydrolase"/>
</dbReference>
<evidence type="ECO:0000256" key="6">
    <source>
        <dbReference type="ARBA" id="ARBA00051148"/>
    </source>
</evidence>
<comment type="similarity">
    <text evidence="2 8">Belongs to the metallo-dependent hydrolases superfamily. ATZ/TRZ family.</text>
</comment>
<reference evidence="10" key="1">
    <citation type="journal article" date="2020" name="Stud. Mycol.">
        <title>101 Dothideomycetes genomes: a test case for predicting lifestyles and emergence of pathogens.</title>
        <authorList>
            <person name="Haridas S."/>
            <person name="Albert R."/>
            <person name="Binder M."/>
            <person name="Bloem J."/>
            <person name="Labutti K."/>
            <person name="Salamov A."/>
            <person name="Andreopoulos B."/>
            <person name="Baker S."/>
            <person name="Barry K."/>
            <person name="Bills G."/>
            <person name="Bluhm B."/>
            <person name="Cannon C."/>
            <person name="Castanera R."/>
            <person name="Culley D."/>
            <person name="Daum C."/>
            <person name="Ezra D."/>
            <person name="Gonzalez J."/>
            <person name="Henrissat B."/>
            <person name="Kuo A."/>
            <person name="Liang C."/>
            <person name="Lipzen A."/>
            <person name="Lutzoni F."/>
            <person name="Magnuson J."/>
            <person name="Mondo S."/>
            <person name="Nolan M."/>
            <person name="Ohm R."/>
            <person name="Pangilinan J."/>
            <person name="Park H.-J."/>
            <person name="Ramirez L."/>
            <person name="Alfaro M."/>
            <person name="Sun H."/>
            <person name="Tritt A."/>
            <person name="Yoshinaga Y."/>
            <person name="Zwiers L.-H."/>
            <person name="Turgeon B."/>
            <person name="Goodwin S."/>
            <person name="Spatafora J."/>
            <person name="Crous P."/>
            <person name="Grigoriev I."/>
        </authorList>
    </citation>
    <scope>NUCLEOTIDE SEQUENCE</scope>
    <source>
        <strain evidence="10">CBS 133067</strain>
    </source>
</reference>
<organism evidence="10 11">
    <name type="scientific">Rhizodiscina lignyota</name>
    <dbReference type="NCBI Taxonomy" id="1504668"/>
    <lineage>
        <taxon>Eukaryota</taxon>
        <taxon>Fungi</taxon>
        <taxon>Dikarya</taxon>
        <taxon>Ascomycota</taxon>
        <taxon>Pezizomycotina</taxon>
        <taxon>Dothideomycetes</taxon>
        <taxon>Pleosporomycetidae</taxon>
        <taxon>Aulographales</taxon>
        <taxon>Rhizodiscinaceae</taxon>
        <taxon>Rhizodiscina</taxon>
    </lineage>
</organism>
<dbReference type="InterPro" id="IPR014311">
    <property type="entry name" value="Guanine_deaminase"/>
</dbReference>
<keyword evidence="4 8" id="KW-0378">Hydrolase</keyword>
<protein>
    <recommendedName>
        <fullName evidence="8">Guanine deaminase</fullName>
        <shortName evidence="8">Guanase</shortName>
        <ecNumber evidence="8">3.5.4.3</ecNumber>
    </recommendedName>
    <alternativeName>
        <fullName evidence="8">Guanine aminohydrolase</fullName>
    </alternativeName>
</protein>
<evidence type="ECO:0000256" key="2">
    <source>
        <dbReference type="ARBA" id="ARBA00006745"/>
    </source>
</evidence>
<dbReference type="FunFam" id="3.20.20.140:FF:000022">
    <property type="entry name" value="Guanine deaminase"/>
    <property type="match status" value="1"/>
</dbReference>
<comment type="catalytic activity">
    <reaction evidence="6 8">
        <text>guanine + H2O + H(+) = xanthine + NH4(+)</text>
        <dbReference type="Rhea" id="RHEA:14665"/>
        <dbReference type="ChEBI" id="CHEBI:15377"/>
        <dbReference type="ChEBI" id="CHEBI:15378"/>
        <dbReference type="ChEBI" id="CHEBI:16235"/>
        <dbReference type="ChEBI" id="CHEBI:17712"/>
        <dbReference type="ChEBI" id="CHEBI:28938"/>
        <dbReference type="EC" id="3.5.4.3"/>
    </reaction>
</comment>
<evidence type="ECO:0000256" key="8">
    <source>
        <dbReference type="RuleBase" id="RU366009"/>
    </source>
</evidence>
<evidence type="ECO:0000256" key="4">
    <source>
        <dbReference type="ARBA" id="ARBA00022801"/>
    </source>
</evidence>
<dbReference type="Gene3D" id="3.20.20.140">
    <property type="entry name" value="Metal-dependent hydrolases"/>
    <property type="match status" value="1"/>
</dbReference>
<dbReference type="AlphaFoldDB" id="A0A9P4M9C2"/>
<dbReference type="InterPro" id="IPR011059">
    <property type="entry name" value="Metal-dep_hydrolase_composite"/>
</dbReference>
<proteinExistence type="inferred from homology"/>
<comment type="function">
    <text evidence="7 8">Catalyzes the hydrolytic deamination of guanine, producing xanthine and ammonia.</text>
</comment>
<name>A0A9P4M9C2_9PEZI</name>
<gene>
    <name evidence="10" type="ORF">NA57DRAFT_40994</name>
</gene>
<evidence type="ECO:0000256" key="1">
    <source>
        <dbReference type="ARBA" id="ARBA00004984"/>
    </source>
</evidence>
<dbReference type="Pfam" id="PF01979">
    <property type="entry name" value="Amidohydro_1"/>
    <property type="match status" value="1"/>
</dbReference>
<dbReference type="GO" id="GO:0008892">
    <property type="term" value="F:guanine deaminase activity"/>
    <property type="evidence" value="ECO:0007669"/>
    <property type="project" value="UniProtKB-UniRule"/>
</dbReference>
<evidence type="ECO:0000256" key="3">
    <source>
        <dbReference type="ARBA" id="ARBA00022723"/>
    </source>
</evidence>
<dbReference type="Gene3D" id="2.30.40.10">
    <property type="entry name" value="Urease, subunit C, domain 1"/>
    <property type="match status" value="1"/>
</dbReference>
<dbReference type="GO" id="GO:0005829">
    <property type="term" value="C:cytosol"/>
    <property type="evidence" value="ECO:0007669"/>
    <property type="project" value="TreeGrafter"/>
</dbReference>
<keyword evidence="3 8" id="KW-0479">Metal-binding</keyword>
<evidence type="ECO:0000256" key="5">
    <source>
        <dbReference type="ARBA" id="ARBA00022833"/>
    </source>
</evidence>
<comment type="pathway">
    <text evidence="1 8">Purine metabolism; guanine degradation; xanthine from guanine: step 1/1.</text>
</comment>
<feature type="domain" description="Amidohydrolase-related" evidence="9">
    <location>
        <begin position="72"/>
        <end position="455"/>
    </location>
</feature>
<dbReference type="SUPFAM" id="SSF51556">
    <property type="entry name" value="Metallo-dependent hydrolases"/>
    <property type="match status" value="1"/>
</dbReference>
<dbReference type="GO" id="GO:0006147">
    <property type="term" value="P:guanine catabolic process"/>
    <property type="evidence" value="ECO:0007669"/>
    <property type="project" value="UniProtKB-UniRule"/>
</dbReference>
<dbReference type="EMBL" id="ML978128">
    <property type="protein sequence ID" value="KAF2097644.1"/>
    <property type="molecule type" value="Genomic_DNA"/>
</dbReference>
<comment type="caution">
    <text evidence="10">The sequence shown here is derived from an EMBL/GenBank/DDBJ whole genome shotgun (WGS) entry which is preliminary data.</text>
</comment>
<dbReference type="InterPro" id="IPR051607">
    <property type="entry name" value="Metallo-dep_hydrolases"/>
</dbReference>
<dbReference type="NCBIfam" id="TIGR02967">
    <property type="entry name" value="guan_deamin"/>
    <property type="match status" value="1"/>
</dbReference>
<comment type="cofactor">
    <cofactor evidence="8">
        <name>Zn(2+)</name>
        <dbReference type="ChEBI" id="CHEBI:29105"/>
    </cofactor>
    <text evidence="8">Binds 1 zinc ion per subunit.</text>
</comment>
<dbReference type="InterPro" id="IPR006680">
    <property type="entry name" value="Amidohydro-rel"/>
</dbReference>
<dbReference type="PANTHER" id="PTHR11271">
    <property type="entry name" value="GUANINE DEAMINASE"/>
    <property type="match status" value="1"/>
</dbReference>
<dbReference type="OrthoDB" id="194468at2759"/>
<evidence type="ECO:0000313" key="10">
    <source>
        <dbReference type="EMBL" id="KAF2097644.1"/>
    </source>
</evidence>
<evidence type="ECO:0000256" key="7">
    <source>
        <dbReference type="ARBA" id="ARBA00056079"/>
    </source>
</evidence>
<dbReference type="PANTHER" id="PTHR11271:SF6">
    <property type="entry name" value="GUANINE DEAMINASE"/>
    <property type="match status" value="1"/>
</dbReference>
<keyword evidence="5 8" id="KW-0862">Zinc</keyword>
<accession>A0A9P4M9C2</accession>
<dbReference type="GO" id="GO:0008270">
    <property type="term" value="F:zinc ion binding"/>
    <property type="evidence" value="ECO:0007669"/>
    <property type="project" value="UniProtKB-UniRule"/>
</dbReference>
<evidence type="ECO:0000259" key="9">
    <source>
        <dbReference type="Pfam" id="PF01979"/>
    </source>
</evidence>
<dbReference type="EC" id="3.5.4.3" evidence="8"/>